<keyword evidence="2" id="KW-1185">Reference proteome</keyword>
<reference evidence="1 2" key="1">
    <citation type="submission" date="2018-01" db="EMBL/GenBank/DDBJ databases">
        <title>Draft genome Sequence of streptomyces globosus LZH-48.</title>
        <authorList>
            <person name="Ran K."/>
            <person name="Li Z."/>
            <person name="Wei S."/>
            <person name="Dong R."/>
        </authorList>
    </citation>
    <scope>NUCLEOTIDE SEQUENCE [LARGE SCALE GENOMIC DNA]</scope>
    <source>
        <strain evidence="1 2">LZH-48</strain>
        <plasmid evidence="1 2">unnamed2</plasmid>
    </source>
</reference>
<evidence type="ECO:0000313" key="1">
    <source>
        <dbReference type="EMBL" id="AXE28171.1"/>
    </source>
</evidence>
<accession>A0A344UBA0</accession>
<proteinExistence type="predicted"/>
<dbReference type="OrthoDB" id="4332031at2"/>
<sequence>MDPRRNDALVAWMAEKRLGSRELADLVNAAVGEITGRVGGLDDSNIRAWRSGRVRCPKGAQLRALELLSGLSAADLGFVRRARLPAPDPNQEPPVERRTFLAFPAAAAAAGVPSPASAASTARVGMSDVARLHQRFTDIIASDHRHGGQASIEHEAVRLASEALLLQKSGTASQRVRTNLYATAASFMSSAMWAAIDGRRFGDARNHLRHAAQLAELSGDPAIKFRIWSHAGTMYRHQGSPAEAAAANNVARGLSLARRDPLFASLGLARHAAIHAAAGERRAVRRAFGHAQEAMARANRGDVRPVWLTAFFDQAELDSLALSAYLTLGDWAMAEAHGHRCLAALRPHMRRSKAITTSRLALAQLEQGDAESALATAMRVPADAASRHPRVVGMLDTFGRRLNAIAPQSAHEAAWREFITRKDHTA</sequence>
<dbReference type="Gene3D" id="1.25.40.10">
    <property type="entry name" value="Tetratricopeptide repeat domain"/>
    <property type="match status" value="1"/>
</dbReference>
<gene>
    <name evidence="1" type="ORF">C0216_32305</name>
</gene>
<dbReference type="InterPro" id="IPR011990">
    <property type="entry name" value="TPR-like_helical_dom_sf"/>
</dbReference>
<dbReference type="SUPFAM" id="SSF48452">
    <property type="entry name" value="TPR-like"/>
    <property type="match status" value="1"/>
</dbReference>
<evidence type="ECO:0000313" key="2">
    <source>
        <dbReference type="Proteomes" id="UP000252004"/>
    </source>
</evidence>
<dbReference type="KEGG" id="sgz:C0216_32305"/>
<geneLocation type="plasmid" evidence="1 2">
    <name>unnamed2</name>
</geneLocation>
<dbReference type="Proteomes" id="UP000252004">
    <property type="component" value="Plasmid unnamed2"/>
</dbReference>
<dbReference type="AlphaFoldDB" id="A0A344UBA0"/>
<dbReference type="EMBL" id="CP030864">
    <property type="protein sequence ID" value="AXE28171.1"/>
    <property type="molecule type" value="Genomic_DNA"/>
</dbReference>
<keyword evidence="1" id="KW-0614">Plasmid</keyword>
<name>A0A344UBA0_9ACTN</name>
<protein>
    <submittedName>
        <fullName evidence="1">XRE family transcriptional regulator</fullName>
    </submittedName>
</protein>
<organism evidence="1 2">
    <name type="scientific">Streptomyces globosus</name>
    <dbReference type="NCBI Taxonomy" id="68209"/>
    <lineage>
        <taxon>Bacteria</taxon>
        <taxon>Bacillati</taxon>
        <taxon>Actinomycetota</taxon>
        <taxon>Actinomycetes</taxon>
        <taxon>Kitasatosporales</taxon>
        <taxon>Streptomycetaceae</taxon>
        <taxon>Streptomyces</taxon>
    </lineage>
</organism>